<evidence type="ECO:0000313" key="6">
    <source>
        <dbReference type="Proteomes" id="UP001229422"/>
    </source>
</evidence>
<geneLocation type="plasmid" evidence="4 6">
    <name>unnamed1</name>
</geneLocation>
<proteinExistence type="predicted"/>
<keyword evidence="1" id="KW-0472">Membrane</keyword>
<feature type="transmembrane region" description="Helical" evidence="1">
    <location>
        <begin position="48"/>
        <end position="66"/>
    </location>
</feature>
<dbReference type="EMBL" id="JXBC01000008">
    <property type="protein sequence ID" value="KIU09832.1"/>
    <property type="molecule type" value="Genomic_DNA"/>
</dbReference>
<name>Q9X3Z2_BACIU</name>
<geneLocation type="plasmid" evidence="2">
    <name>p1414</name>
</geneLocation>
<reference evidence="2" key="1">
    <citation type="journal article" date="1999" name="Plasmid">
        <title>Complete sequence of Bacillus subtilis plasmid p1414 and comparison with seven other plasmid types found in Russian soil isolates of Bacillus subtilis.</title>
        <authorList>
            <person name="Thorsted P.B."/>
            <person name="Thomas C.M."/>
            <person name="Poluektova E.U."/>
            <person name="Prozorov A.A."/>
        </authorList>
    </citation>
    <scope>NUCLEOTIDE SEQUENCE</scope>
    <source>
        <plasmid evidence="2">p1414</plasmid>
    </source>
</reference>
<evidence type="ECO:0000313" key="2">
    <source>
        <dbReference type="EMBL" id="AAD22617.1"/>
    </source>
</evidence>
<evidence type="ECO:0000256" key="1">
    <source>
        <dbReference type="SAM" id="Phobius"/>
    </source>
</evidence>
<keyword evidence="2" id="KW-0614">Plasmid</keyword>
<dbReference type="AlphaFoldDB" id="Q9X3Z2"/>
<dbReference type="PATRIC" id="fig|1423.173.peg.3769"/>
<dbReference type="EMBL" id="CP125293">
    <property type="protein sequence ID" value="WHM23800.1"/>
    <property type="molecule type" value="Genomic_DNA"/>
</dbReference>
<dbReference type="EMBL" id="AF091592">
    <property type="protein sequence ID" value="AAD22617.1"/>
    <property type="molecule type" value="Genomic_DNA"/>
</dbReference>
<evidence type="ECO:0000313" key="5">
    <source>
        <dbReference type="Proteomes" id="UP000032247"/>
    </source>
</evidence>
<reference evidence="3 5" key="2">
    <citation type="submission" date="2014-12" db="EMBL/GenBank/DDBJ databases">
        <title>Comparative genome analysis of Bacillus coagulans HM-08, Clostridium butyricum HM-68, Bacillus subtilis HM-66 and Bacillus licheniformis BL-09.</title>
        <authorList>
            <person name="Zhang H."/>
        </authorList>
    </citation>
    <scope>NUCLEOTIDE SEQUENCE [LARGE SCALE GENOMIC DNA]</scope>
    <source>
        <strain evidence="3 5">HM-66</strain>
    </source>
</reference>
<protein>
    <submittedName>
        <fullName evidence="2">Uncharacterized protein</fullName>
    </submittedName>
</protein>
<organism evidence="2">
    <name type="scientific">Bacillus subtilis</name>
    <dbReference type="NCBI Taxonomy" id="1423"/>
    <lineage>
        <taxon>Bacteria</taxon>
        <taxon>Bacillati</taxon>
        <taxon>Bacillota</taxon>
        <taxon>Bacilli</taxon>
        <taxon>Bacillales</taxon>
        <taxon>Bacillaceae</taxon>
        <taxon>Bacillus</taxon>
    </lineage>
</organism>
<feature type="transmembrane region" description="Helical" evidence="1">
    <location>
        <begin position="7"/>
        <end position="28"/>
    </location>
</feature>
<keyword evidence="1" id="KW-0812">Transmembrane</keyword>
<evidence type="ECO:0000313" key="3">
    <source>
        <dbReference type="EMBL" id="KIU09832.1"/>
    </source>
</evidence>
<dbReference type="Proteomes" id="UP000032247">
    <property type="component" value="Unassembled WGS sequence"/>
</dbReference>
<dbReference type="RefSeq" id="WP_010891075.1">
    <property type="nucleotide sequence ID" value="NC_002075.1"/>
</dbReference>
<gene>
    <name evidence="2" type="primary">orf4</name>
    <name evidence="4" type="ORF">QL281_22900</name>
    <name evidence="3" type="ORF">SC09_contig11orf00020</name>
</gene>
<dbReference type="Proteomes" id="UP001229422">
    <property type="component" value="Plasmid unnamed1"/>
</dbReference>
<keyword evidence="1" id="KW-1133">Transmembrane helix</keyword>
<accession>Q9X3Z2</accession>
<evidence type="ECO:0000313" key="4">
    <source>
        <dbReference type="EMBL" id="WHM23800.1"/>
    </source>
</evidence>
<sequence>MTRRITGAIFISTAALIHTLKYLNMGLMTIAFQGHGTLERQANENMPWALQISIALFILGLVYLIWGEIEDTLKRKQQK</sequence>
<reference evidence="4" key="3">
    <citation type="submission" date="2023-05" db="EMBL/GenBank/DDBJ databases">
        <title>Complete genome sequence of Bacillus subtilis SRCM117797 isolated from Soybean paste.</title>
        <authorList>
            <person name="Abraha H.B."/>
            <person name="Kim K.-P."/>
            <person name="Ryu M.-S."/>
            <person name="Jeong D.-Y."/>
        </authorList>
    </citation>
    <scope>NUCLEOTIDE SEQUENCE</scope>
    <source>
        <strain evidence="4">SRCM117797</strain>
        <plasmid evidence="4">unnamed1</plasmid>
    </source>
</reference>